<keyword evidence="9 11" id="KW-0472">Membrane</keyword>
<keyword evidence="11" id="KW-1133">Transmembrane helix</keyword>
<evidence type="ECO:0000256" key="2">
    <source>
        <dbReference type="ARBA" id="ARBA00007208"/>
    </source>
</evidence>
<dbReference type="Pfam" id="PF01203">
    <property type="entry name" value="T2SSN"/>
    <property type="match status" value="1"/>
</dbReference>
<evidence type="ECO:0000256" key="3">
    <source>
        <dbReference type="ARBA" id="ARBA00021563"/>
    </source>
</evidence>
<proteinExistence type="inferred from homology"/>
<sequence>MTDSPERSFFRPLKVILLLLLALVVYTVALVAWVPAGWVWSQFGSGASLPPGVQVQQVSGSLWQGAARLELMRRPVRLSWSLSWPDVVALRQPLDFTVETRGSQVQGGVMLGWPSSVVMSASGRVHVAEFEDLIRQSGGALLEGDIIIDRLRVAADNGRLQSANGLGRWPGGQVSWPMGDSRQSTNFPPMQATLADTGQGVLLTIAEEGSAEPAADATVGFDGMMGIRVYKRMVDLAGQQWSASAAPGDVIFQVQQPLLPGGRF</sequence>
<evidence type="ECO:0000256" key="4">
    <source>
        <dbReference type="ARBA" id="ARBA00022448"/>
    </source>
</evidence>
<name>A0ABV8QIX1_9GAMM</name>
<evidence type="ECO:0000256" key="5">
    <source>
        <dbReference type="ARBA" id="ARBA00022475"/>
    </source>
</evidence>
<dbReference type="EMBL" id="JBHSDI010000054">
    <property type="protein sequence ID" value="MFC4260307.1"/>
    <property type="molecule type" value="Genomic_DNA"/>
</dbReference>
<evidence type="ECO:0000256" key="11">
    <source>
        <dbReference type="SAM" id="Phobius"/>
    </source>
</evidence>
<keyword evidence="5" id="KW-1003">Cell membrane</keyword>
<keyword evidence="13" id="KW-1185">Reference proteome</keyword>
<evidence type="ECO:0000256" key="9">
    <source>
        <dbReference type="ARBA" id="ARBA00023136"/>
    </source>
</evidence>
<evidence type="ECO:0000313" key="12">
    <source>
        <dbReference type="EMBL" id="MFC4260307.1"/>
    </source>
</evidence>
<feature type="transmembrane region" description="Helical" evidence="11">
    <location>
        <begin position="15"/>
        <end position="40"/>
    </location>
</feature>
<evidence type="ECO:0000256" key="6">
    <source>
        <dbReference type="ARBA" id="ARBA00022519"/>
    </source>
</evidence>
<dbReference type="RefSeq" id="WP_379888701.1">
    <property type="nucleotide sequence ID" value="NZ_JBHSDI010000054.1"/>
</dbReference>
<keyword evidence="8" id="KW-0653">Protein transport</keyword>
<keyword evidence="4" id="KW-0813">Transport</keyword>
<comment type="similarity">
    <text evidence="2">Belongs to the GSP N family.</text>
</comment>
<evidence type="ECO:0000256" key="7">
    <source>
        <dbReference type="ARBA" id="ARBA00022692"/>
    </source>
</evidence>
<evidence type="ECO:0000256" key="1">
    <source>
        <dbReference type="ARBA" id="ARBA00004533"/>
    </source>
</evidence>
<reference evidence="13" key="1">
    <citation type="journal article" date="2019" name="Int. J. Syst. Evol. Microbiol.">
        <title>The Global Catalogue of Microorganisms (GCM) 10K type strain sequencing project: providing services to taxonomists for standard genome sequencing and annotation.</title>
        <authorList>
            <consortium name="The Broad Institute Genomics Platform"/>
            <consortium name="The Broad Institute Genome Sequencing Center for Infectious Disease"/>
            <person name="Wu L."/>
            <person name="Ma J."/>
        </authorList>
    </citation>
    <scope>NUCLEOTIDE SEQUENCE [LARGE SCALE GENOMIC DNA]</scope>
    <source>
        <strain evidence="13">CECT 7297</strain>
    </source>
</reference>
<comment type="caution">
    <text evidence="12">The sequence shown here is derived from an EMBL/GenBank/DDBJ whole genome shotgun (WGS) entry which is preliminary data.</text>
</comment>
<organism evidence="12 13">
    <name type="scientific">Marinobacter lacisalsi</name>
    <dbReference type="NCBI Taxonomy" id="475979"/>
    <lineage>
        <taxon>Bacteria</taxon>
        <taxon>Pseudomonadati</taxon>
        <taxon>Pseudomonadota</taxon>
        <taxon>Gammaproteobacteria</taxon>
        <taxon>Pseudomonadales</taxon>
        <taxon>Marinobacteraceae</taxon>
        <taxon>Marinobacter</taxon>
    </lineage>
</organism>
<dbReference type="InterPro" id="IPR022792">
    <property type="entry name" value="T2SS_protein-GspN"/>
</dbReference>
<keyword evidence="6" id="KW-0997">Cell inner membrane</keyword>
<protein>
    <recommendedName>
        <fullName evidence="3">Type II secretion system protein N</fullName>
    </recommendedName>
    <alternativeName>
        <fullName evidence="10">General secretion pathway protein N</fullName>
    </alternativeName>
</protein>
<keyword evidence="7 11" id="KW-0812">Transmembrane</keyword>
<comment type="subcellular location">
    <subcellularLocation>
        <location evidence="1">Cell inner membrane</location>
    </subcellularLocation>
</comment>
<evidence type="ECO:0000256" key="8">
    <source>
        <dbReference type="ARBA" id="ARBA00022927"/>
    </source>
</evidence>
<gene>
    <name evidence="12" type="primary">gspN</name>
    <name evidence="12" type="ORF">ACFOZ5_14910</name>
</gene>
<evidence type="ECO:0000256" key="10">
    <source>
        <dbReference type="ARBA" id="ARBA00030772"/>
    </source>
</evidence>
<evidence type="ECO:0000313" key="13">
    <source>
        <dbReference type="Proteomes" id="UP001595798"/>
    </source>
</evidence>
<accession>A0ABV8QIX1</accession>
<dbReference type="Proteomes" id="UP001595798">
    <property type="component" value="Unassembled WGS sequence"/>
</dbReference>